<protein>
    <submittedName>
        <fullName evidence="11">NADH dehydrogenase (Ubiquinone) 1 alpha subcomplex 8</fullName>
    </submittedName>
</protein>
<evidence type="ECO:0000256" key="7">
    <source>
        <dbReference type="ARBA" id="ARBA00022982"/>
    </source>
</evidence>
<evidence type="ECO:0000256" key="4">
    <source>
        <dbReference type="ARBA" id="ARBA00022448"/>
    </source>
</evidence>
<comment type="function">
    <text evidence="1">Accessory subunit of the mitochondrial membrane respiratory chain NADH dehydrogenase (Complex I), that is believed not to be involved in catalysis. Complex I functions in the transfer of electrons from NADH to the respiratory chain. The immediate electron acceptor for the enzyme is believed to be ubiquinone.</text>
</comment>
<comment type="similarity">
    <text evidence="3">Belongs to the complex I NDUFA8 subunit family.</text>
</comment>
<keyword evidence="9" id="KW-1015">Disulfide bond</keyword>
<sequence>MSEGSPLPTSAVLTSIAKHIAVHCKSENKAFMECKMNDRNPEACLEQGEKVTKCTVALLKKLNAEAPDELKAYYDCLDYYSNNLLKCRRYQEAFEKKCPIN</sequence>
<dbReference type="PROSITE" id="PS51808">
    <property type="entry name" value="CHCH"/>
    <property type="match status" value="1"/>
</dbReference>
<keyword evidence="6" id="KW-0677">Repeat</keyword>
<evidence type="ECO:0000256" key="8">
    <source>
        <dbReference type="ARBA" id="ARBA00023128"/>
    </source>
</evidence>
<dbReference type="EMBL" id="GBEZ01013284">
    <property type="protein sequence ID" value="JAC72684.1"/>
    <property type="molecule type" value="Transcribed_RNA"/>
</dbReference>
<keyword evidence="8" id="KW-0496">Mitochondrion</keyword>
<keyword evidence="4" id="KW-0813">Transport</keyword>
<evidence type="ECO:0000256" key="1">
    <source>
        <dbReference type="ARBA" id="ARBA00003195"/>
    </source>
</evidence>
<accession>A0A061RPK6</accession>
<proteinExistence type="inferred from homology"/>
<evidence type="ECO:0000256" key="3">
    <source>
        <dbReference type="ARBA" id="ARBA00010705"/>
    </source>
</evidence>
<gene>
    <name evidence="11" type="primary">NDUFA8</name>
    <name evidence="10" type="ORF">TSPGSL018_13571</name>
    <name evidence="11" type="ORF">TSPGSL018_30722</name>
</gene>
<keyword evidence="5" id="KW-0679">Respiratory chain</keyword>
<evidence type="ECO:0000313" key="10">
    <source>
        <dbReference type="EMBL" id="JAC66470.1"/>
    </source>
</evidence>
<evidence type="ECO:0000313" key="11">
    <source>
        <dbReference type="EMBL" id="JAC72684.1"/>
    </source>
</evidence>
<evidence type="ECO:0000256" key="9">
    <source>
        <dbReference type="ARBA" id="ARBA00023157"/>
    </source>
</evidence>
<comment type="subcellular location">
    <subcellularLocation>
        <location evidence="2">Mitochondrion</location>
    </subcellularLocation>
</comment>
<evidence type="ECO:0000256" key="6">
    <source>
        <dbReference type="ARBA" id="ARBA00022737"/>
    </source>
</evidence>
<dbReference type="EMBL" id="GBEZ01020172">
    <property type="protein sequence ID" value="JAC66470.1"/>
    <property type="molecule type" value="Transcribed_RNA"/>
</dbReference>
<dbReference type="InterPro" id="IPR016680">
    <property type="entry name" value="NDUFA8"/>
</dbReference>
<dbReference type="AlphaFoldDB" id="A0A061RPK6"/>
<dbReference type="GO" id="GO:0006120">
    <property type="term" value="P:mitochondrial electron transport, NADH to ubiquinone"/>
    <property type="evidence" value="ECO:0007669"/>
    <property type="project" value="InterPro"/>
</dbReference>
<keyword evidence="11" id="KW-0830">Ubiquinone</keyword>
<name>A0A061RPK6_9CHLO</name>
<dbReference type="PANTHER" id="PTHR13344">
    <property type="entry name" value="NADH-UBIQUINONE OXIDOREDUCTASE"/>
    <property type="match status" value="1"/>
</dbReference>
<evidence type="ECO:0000256" key="5">
    <source>
        <dbReference type="ARBA" id="ARBA00022660"/>
    </source>
</evidence>
<keyword evidence="7" id="KW-0249">Electron transport</keyword>
<organism evidence="11">
    <name type="scientific">Tetraselmis sp. GSL018</name>
    <dbReference type="NCBI Taxonomy" id="582737"/>
    <lineage>
        <taxon>Eukaryota</taxon>
        <taxon>Viridiplantae</taxon>
        <taxon>Chlorophyta</taxon>
        <taxon>core chlorophytes</taxon>
        <taxon>Chlorodendrophyceae</taxon>
        <taxon>Chlorodendrales</taxon>
        <taxon>Chlorodendraceae</taxon>
        <taxon>Tetraselmis</taxon>
    </lineage>
</organism>
<evidence type="ECO:0000256" key="2">
    <source>
        <dbReference type="ARBA" id="ARBA00004173"/>
    </source>
</evidence>
<reference evidence="11" key="1">
    <citation type="submission" date="2014-05" db="EMBL/GenBank/DDBJ databases">
        <title>The transcriptome of the halophilic microalga Tetraselmis sp. GSL018 isolated from the Great Salt Lake, Utah.</title>
        <authorList>
            <person name="Jinkerson R.E."/>
            <person name="D'Adamo S."/>
            <person name="Posewitz M.C."/>
        </authorList>
    </citation>
    <scope>NUCLEOTIDE SEQUENCE</scope>
    <source>
        <strain evidence="11">GSL018</strain>
    </source>
</reference>
<dbReference type="PANTHER" id="PTHR13344:SF0">
    <property type="entry name" value="NADH DEHYDROGENASE [UBIQUINONE] 1 ALPHA SUBCOMPLEX SUBUNIT 8"/>
    <property type="match status" value="1"/>
</dbReference>
<dbReference type="GO" id="GO:0005739">
    <property type="term" value="C:mitochondrion"/>
    <property type="evidence" value="ECO:0007669"/>
    <property type="project" value="UniProtKB-SubCell"/>
</dbReference>